<comment type="function">
    <text evidence="1">Plays a central role as a glucosyl donor in cellular metabolic pathways.</text>
</comment>
<dbReference type="GO" id="GO:0003983">
    <property type="term" value="F:UTP:glucose-1-phosphate uridylyltransferase activity"/>
    <property type="evidence" value="ECO:0007669"/>
    <property type="project" value="UniProtKB-EC"/>
</dbReference>
<feature type="binding site" evidence="9">
    <location>
        <position position="390"/>
    </location>
    <ligand>
        <name>UTP</name>
        <dbReference type="ChEBI" id="CHEBI:46398"/>
    </ligand>
</feature>
<evidence type="ECO:0000256" key="6">
    <source>
        <dbReference type="ARBA" id="ARBA00048128"/>
    </source>
</evidence>
<keyword evidence="12" id="KW-1185">Reference proteome</keyword>
<comment type="similarity">
    <text evidence="2 7">Belongs to the UDPGP type 1 family.</text>
</comment>
<feature type="binding site" evidence="9">
    <location>
        <position position="211"/>
    </location>
    <ligand>
        <name>UTP</name>
        <dbReference type="ChEBI" id="CHEBI:46398"/>
    </ligand>
</feature>
<keyword evidence="5 7" id="KW-0548">Nucleotidyltransferase</keyword>
<dbReference type="InterPro" id="IPR002618">
    <property type="entry name" value="UDPGP_fam"/>
</dbReference>
<dbReference type="Proteomes" id="UP001203297">
    <property type="component" value="Unassembled WGS sequence"/>
</dbReference>
<feature type="binding site" evidence="8">
    <location>
        <position position="212"/>
    </location>
    <ligand>
        <name>substrate</name>
    </ligand>
</feature>
<evidence type="ECO:0000256" key="8">
    <source>
        <dbReference type="PIRSR" id="PIRSR000806-1"/>
    </source>
</evidence>
<evidence type="ECO:0000256" key="9">
    <source>
        <dbReference type="PIRSR" id="PIRSR000806-2"/>
    </source>
</evidence>
<evidence type="ECO:0000256" key="4">
    <source>
        <dbReference type="ARBA" id="ARBA00022679"/>
    </source>
</evidence>
<comment type="catalytic activity">
    <reaction evidence="6 7">
        <text>alpha-D-glucose 1-phosphate + UTP + H(+) = UDP-alpha-D-glucose + diphosphate</text>
        <dbReference type="Rhea" id="RHEA:19889"/>
        <dbReference type="ChEBI" id="CHEBI:15378"/>
        <dbReference type="ChEBI" id="CHEBI:33019"/>
        <dbReference type="ChEBI" id="CHEBI:46398"/>
        <dbReference type="ChEBI" id="CHEBI:58601"/>
        <dbReference type="ChEBI" id="CHEBI:58885"/>
        <dbReference type="EC" id="2.7.7.9"/>
    </reaction>
</comment>
<protein>
    <recommendedName>
        <fullName evidence="3 7">UTP--glucose-1-phosphate uridylyltransferase</fullName>
        <ecNumber evidence="3 7">2.7.7.9</ecNumber>
    </recommendedName>
</protein>
<evidence type="ECO:0000313" key="11">
    <source>
        <dbReference type="EMBL" id="KAI0305750.1"/>
    </source>
</evidence>
<dbReference type="EC" id="2.7.7.9" evidence="3 7"/>
<feature type="binding site" evidence="9">
    <location>
        <position position="242"/>
    </location>
    <ligand>
        <name>UTP</name>
        <dbReference type="ChEBI" id="CHEBI:46398"/>
    </ligand>
</feature>
<dbReference type="Gene3D" id="2.160.10.10">
    <property type="entry name" value="Hexapeptide repeat proteins"/>
    <property type="match status" value="1"/>
</dbReference>
<organism evidence="11 12">
    <name type="scientific">Multifurca ochricompacta</name>
    <dbReference type="NCBI Taxonomy" id="376703"/>
    <lineage>
        <taxon>Eukaryota</taxon>
        <taxon>Fungi</taxon>
        <taxon>Dikarya</taxon>
        <taxon>Basidiomycota</taxon>
        <taxon>Agaricomycotina</taxon>
        <taxon>Agaricomycetes</taxon>
        <taxon>Russulales</taxon>
        <taxon>Russulaceae</taxon>
        <taxon>Multifurca</taxon>
    </lineage>
</organism>
<feature type="binding site" evidence="9">
    <location>
        <position position="119"/>
    </location>
    <ligand>
        <name>UTP</name>
        <dbReference type="ChEBI" id="CHEBI:46398"/>
    </ligand>
</feature>
<proteinExistence type="inferred from homology"/>
<reference evidence="11" key="1">
    <citation type="journal article" date="2022" name="New Phytol.">
        <title>Evolutionary transition to the ectomycorrhizal habit in the genomes of a hyperdiverse lineage of mushroom-forming fungi.</title>
        <authorList>
            <person name="Looney B."/>
            <person name="Miyauchi S."/>
            <person name="Morin E."/>
            <person name="Drula E."/>
            <person name="Courty P.E."/>
            <person name="Kohler A."/>
            <person name="Kuo A."/>
            <person name="LaButti K."/>
            <person name="Pangilinan J."/>
            <person name="Lipzen A."/>
            <person name="Riley R."/>
            <person name="Andreopoulos W."/>
            <person name="He G."/>
            <person name="Johnson J."/>
            <person name="Nolan M."/>
            <person name="Tritt A."/>
            <person name="Barry K.W."/>
            <person name="Grigoriev I.V."/>
            <person name="Nagy L.G."/>
            <person name="Hibbett D."/>
            <person name="Henrissat B."/>
            <person name="Matheny P.B."/>
            <person name="Labbe J."/>
            <person name="Martin F.M."/>
        </authorList>
    </citation>
    <scope>NUCLEOTIDE SEQUENCE</scope>
    <source>
        <strain evidence="11">BPL690</strain>
    </source>
</reference>
<dbReference type="PANTHER" id="PTHR43511">
    <property type="match status" value="1"/>
</dbReference>
<gene>
    <name evidence="11" type="ORF">B0F90DRAFT_1666564</name>
</gene>
<accession>A0AAD4M8W9</accession>
<dbReference type="SUPFAM" id="SSF53448">
    <property type="entry name" value="Nucleotide-diphospho-sugar transferases"/>
    <property type="match status" value="1"/>
</dbReference>
<dbReference type="InterPro" id="IPR016267">
    <property type="entry name" value="UDPGP_trans"/>
</dbReference>
<sequence>MSNLAPPTSANTSRSPRTRGVSNMHFKSATTGVTTKTMRNELNRLVQTVADPTTKRKCREQGLRHGDAVLLLPLHTLPHRKGQEPGTLPKVTTPDALNKLAVLKVNGGLGTSMGMTGAKSALEVKDDMTFLDLTVRQIEHLNTTHRVDVPLILMTSFNTHEDTLRIIKKYANQQLRITTFNQSRYPRILKETLLPAPQTADDDKKSWYPPGHGDLYNALLHSGVLDQLIAEGKEYLFVSNSDNLGAIAELRPSIRSVDQQILQHMIDTQAEFIMEVTDKTKADVKGGTLIDYDGQVRLLEIAQVPSEHVEDFKSIRKFKIFNTNNIWINLKALKRIMENEGMDLEIIINPKTTDDGQAVIQLETAAGAAVKHFKGAHGVNVPRSRFLPVKSCSDLLLIKSDIYSLEHGQLVINPSRMFENTPVIKLGDHFKKIQQFQKRFKKIPKIIELDHLTVTGDVYFGRNVTLRGTVIVVANEGQRIDIPDGCILENRLLSGNLTMTDL</sequence>
<comment type="caution">
    <text evidence="11">The sequence shown here is derived from an EMBL/GenBank/DDBJ whole genome shotgun (WGS) entry which is preliminary data.</text>
</comment>
<evidence type="ECO:0000256" key="7">
    <source>
        <dbReference type="PIRNR" id="PIRNR000806"/>
    </source>
</evidence>
<dbReference type="FunFam" id="2.160.10.10:FF:000001">
    <property type="entry name" value="UTP--glucose-1-phosphate uridylyltransferase"/>
    <property type="match status" value="1"/>
</dbReference>
<dbReference type="Gene3D" id="3.90.550.10">
    <property type="entry name" value="Spore Coat Polysaccharide Biosynthesis Protein SpsA, Chain A"/>
    <property type="match status" value="1"/>
</dbReference>
<dbReference type="InterPro" id="IPR029044">
    <property type="entry name" value="Nucleotide-diphossugar_trans"/>
</dbReference>
<dbReference type="CDD" id="cd00897">
    <property type="entry name" value="UGPase_euk"/>
    <property type="match status" value="1"/>
</dbReference>
<dbReference type="PIRSF" id="PIRSF000806">
    <property type="entry name" value="UDPGP"/>
    <property type="match status" value="1"/>
</dbReference>
<feature type="region of interest" description="Disordered" evidence="10">
    <location>
        <begin position="1"/>
        <end position="22"/>
    </location>
</feature>
<evidence type="ECO:0000256" key="1">
    <source>
        <dbReference type="ARBA" id="ARBA00003449"/>
    </source>
</evidence>
<keyword evidence="4 7" id="KW-0808">Transferase</keyword>
<evidence type="ECO:0000313" key="12">
    <source>
        <dbReference type="Proteomes" id="UP001203297"/>
    </source>
</evidence>
<feature type="binding site" evidence="9">
    <location>
        <position position="182"/>
    </location>
    <ligand>
        <name>UTP</name>
        <dbReference type="ChEBI" id="CHEBI:46398"/>
    </ligand>
</feature>
<dbReference type="EMBL" id="WTXG01000005">
    <property type="protein sequence ID" value="KAI0305750.1"/>
    <property type="molecule type" value="Genomic_DNA"/>
</dbReference>
<feature type="compositionally biased region" description="Polar residues" evidence="10">
    <location>
        <begin position="1"/>
        <end position="15"/>
    </location>
</feature>
<evidence type="ECO:0000256" key="3">
    <source>
        <dbReference type="ARBA" id="ARBA00012415"/>
    </source>
</evidence>
<name>A0AAD4M8W9_9AGAM</name>
<evidence type="ECO:0000256" key="2">
    <source>
        <dbReference type="ARBA" id="ARBA00010401"/>
    </source>
</evidence>
<dbReference type="GO" id="GO:0006011">
    <property type="term" value="P:UDP-alpha-D-glucose metabolic process"/>
    <property type="evidence" value="ECO:0007669"/>
    <property type="project" value="UniProtKB-UniRule"/>
</dbReference>
<evidence type="ECO:0000256" key="10">
    <source>
        <dbReference type="SAM" id="MobiDB-lite"/>
    </source>
</evidence>
<evidence type="ECO:0000256" key="5">
    <source>
        <dbReference type="ARBA" id="ARBA00022695"/>
    </source>
</evidence>
<dbReference type="Pfam" id="PF01704">
    <property type="entry name" value="UDPGP"/>
    <property type="match status" value="1"/>
</dbReference>
<dbReference type="FunFam" id="3.90.550.10:FF:000002">
    <property type="entry name" value="UTP--glucose-1-phosphate uridylyltransferase"/>
    <property type="match status" value="1"/>
</dbReference>
<dbReference type="AlphaFoldDB" id="A0AAD4M8W9"/>